<dbReference type="Proteomes" id="UP000076574">
    <property type="component" value="Unassembled WGS sequence"/>
</dbReference>
<organism evidence="2 3">
    <name type="scientific">Tardiphaga robiniae</name>
    <dbReference type="NCBI Taxonomy" id="943830"/>
    <lineage>
        <taxon>Bacteria</taxon>
        <taxon>Pseudomonadati</taxon>
        <taxon>Pseudomonadota</taxon>
        <taxon>Alphaproteobacteria</taxon>
        <taxon>Hyphomicrobiales</taxon>
        <taxon>Nitrobacteraceae</taxon>
        <taxon>Tardiphaga</taxon>
    </lineage>
</organism>
<name>A0A163YXG4_9BRAD</name>
<proteinExistence type="predicted"/>
<accession>A0A163YXG4</accession>
<feature type="signal peptide" evidence="1">
    <location>
        <begin position="1"/>
        <end position="19"/>
    </location>
</feature>
<gene>
    <name evidence="2" type="ORF">A4A58_28730</name>
</gene>
<reference evidence="2 3" key="1">
    <citation type="submission" date="2016-03" db="EMBL/GenBank/DDBJ databases">
        <title>Microsymbionts genomes from the relict species Vavilovia formosa (Stev.) Fed.</title>
        <authorList>
            <person name="Kopat V."/>
            <person name="Chirak E."/>
            <person name="Kimeklis A."/>
            <person name="Andronov E."/>
        </authorList>
    </citation>
    <scope>NUCLEOTIDE SEQUENCE [LARGE SCALE GENOMIC DNA]</scope>
    <source>
        <strain evidence="2 3">Vaf07</strain>
    </source>
</reference>
<protein>
    <recommendedName>
        <fullName evidence="4">Sulfur globule protein</fullName>
    </recommendedName>
</protein>
<sequence length="81" mass="8669">MFRKLALAFVAAASLGAMALTPSTASAHGWGWHGHHHHFHGGGFYGPTFGVGYVGGGGGCYVSRRVMTPYGLRWRTVNVCY</sequence>
<dbReference type="EMBL" id="LVYV01000017">
    <property type="protein sequence ID" value="KZD22690.1"/>
    <property type="molecule type" value="Genomic_DNA"/>
</dbReference>
<feature type="chain" id="PRO_5007848026" description="Sulfur globule protein" evidence="1">
    <location>
        <begin position="20"/>
        <end position="81"/>
    </location>
</feature>
<evidence type="ECO:0000313" key="3">
    <source>
        <dbReference type="Proteomes" id="UP000076574"/>
    </source>
</evidence>
<keyword evidence="1" id="KW-0732">Signal</keyword>
<evidence type="ECO:0008006" key="4">
    <source>
        <dbReference type="Google" id="ProtNLM"/>
    </source>
</evidence>
<comment type="caution">
    <text evidence="2">The sequence shown here is derived from an EMBL/GenBank/DDBJ whole genome shotgun (WGS) entry which is preliminary data.</text>
</comment>
<evidence type="ECO:0000313" key="2">
    <source>
        <dbReference type="EMBL" id="KZD22690.1"/>
    </source>
</evidence>
<dbReference type="RefSeq" id="WP_068734241.1">
    <property type="nucleotide sequence ID" value="NZ_JAVDSO010000005.1"/>
</dbReference>
<keyword evidence="3" id="KW-1185">Reference proteome</keyword>
<evidence type="ECO:0000256" key="1">
    <source>
        <dbReference type="SAM" id="SignalP"/>
    </source>
</evidence>
<dbReference type="AlphaFoldDB" id="A0A163YXG4"/>